<reference evidence="2 3" key="1">
    <citation type="submission" date="2024-02" db="EMBL/GenBank/DDBJ databases">
        <title>High-quality chromosome-scale genome assembly of Pensacola bahiagrass (Paspalum notatum Flugge var. saurae).</title>
        <authorList>
            <person name="Vega J.M."/>
            <person name="Podio M."/>
            <person name="Orjuela J."/>
            <person name="Siena L.A."/>
            <person name="Pessino S.C."/>
            <person name="Combes M.C."/>
            <person name="Mariac C."/>
            <person name="Albertini E."/>
            <person name="Pupilli F."/>
            <person name="Ortiz J.P.A."/>
            <person name="Leblanc O."/>
        </authorList>
    </citation>
    <scope>NUCLEOTIDE SEQUENCE [LARGE SCALE GENOMIC DNA]</scope>
    <source>
        <strain evidence="2">R1</strain>
        <tissue evidence="2">Leaf</tissue>
    </source>
</reference>
<organism evidence="2 3">
    <name type="scientific">Paspalum notatum var. saurae</name>
    <dbReference type="NCBI Taxonomy" id="547442"/>
    <lineage>
        <taxon>Eukaryota</taxon>
        <taxon>Viridiplantae</taxon>
        <taxon>Streptophyta</taxon>
        <taxon>Embryophyta</taxon>
        <taxon>Tracheophyta</taxon>
        <taxon>Spermatophyta</taxon>
        <taxon>Magnoliopsida</taxon>
        <taxon>Liliopsida</taxon>
        <taxon>Poales</taxon>
        <taxon>Poaceae</taxon>
        <taxon>PACMAD clade</taxon>
        <taxon>Panicoideae</taxon>
        <taxon>Andropogonodae</taxon>
        <taxon>Paspaleae</taxon>
        <taxon>Paspalinae</taxon>
        <taxon>Paspalum</taxon>
    </lineage>
</organism>
<evidence type="ECO:0000313" key="2">
    <source>
        <dbReference type="EMBL" id="WVZ51497.1"/>
    </source>
</evidence>
<protein>
    <recommendedName>
        <fullName evidence="1">Reverse transcriptase domain-containing protein</fullName>
    </recommendedName>
</protein>
<dbReference type="Pfam" id="PF00078">
    <property type="entry name" value="RVT_1"/>
    <property type="match status" value="1"/>
</dbReference>
<evidence type="ECO:0000313" key="3">
    <source>
        <dbReference type="Proteomes" id="UP001341281"/>
    </source>
</evidence>
<dbReference type="InterPro" id="IPR000477">
    <property type="entry name" value="RT_dom"/>
</dbReference>
<dbReference type="AlphaFoldDB" id="A0AAQ3SHL2"/>
<dbReference type="SUPFAM" id="SSF56672">
    <property type="entry name" value="DNA/RNA polymerases"/>
    <property type="match status" value="1"/>
</dbReference>
<evidence type="ECO:0000259" key="1">
    <source>
        <dbReference type="PROSITE" id="PS50878"/>
    </source>
</evidence>
<sequence>MDGLDNYVVVFIDDILIYSKDKEEHEHHLRTVLERLRDHKLYAKFSKCEFWLEKIAFLGHIITAEGVAVDPDKVQAVMEWQQPINVSEIRSFIGLVGYCRRFIEGFAKIARPMSTLLQKDKKFE</sequence>
<dbReference type="Gene3D" id="3.30.70.270">
    <property type="match status" value="2"/>
</dbReference>
<name>A0AAQ3SHL2_PASNO</name>
<dbReference type="PROSITE" id="PS50878">
    <property type="entry name" value="RT_POL"/>
    <property type="match status" value="1"/>
</dbReference>
<dbReference type="Proteomes" id="UP001341281">
    <property type="component" value="Chromosome 01"/>
</dbReference>
<dbReference type="EMBL" id="CP144745">
    <property type="protein sequence ID" value="WVZ51497.1"/>
    <property type="molecule type" value="Genomic_DNA"/>
</dbReference>
<accession>A0AAQ3SHL2</accession>
<dbReference type="InterPro" id="IPR043502">
    <property type="entry name" value="DNA/RNA_pol_sf"/>
</dbReference>
<dbReference type="FunFam" id="3.30.70.270:FF:000003">
    <property type="entry name" value="Transposon Ty3-G Gag-Pol polyprotein"/>
    <property type="match status" value="1"/>
</dbReference>
<dbReference type="PANTHER" id="PTHR37984:SF5">
    <property type="entry name" value="PROTEIN NYNRIN-LIKE"/>
    <property type="match status" value="1"/>
</dbReference>
<keyword evidence="3" id="KW-1185">Reference proteome</keyword>
<dbReference type="InterPro" id="IPR050951">
    <property type="entry name" value="Retrovirus_Pol_polyprotein"/>
</dbReference>
<proteinExistence type="predicted"/>
<dbReference type="CDD" id="cd01647">
    <property type="entry name" value="RT_LTR"/>
    <property type="match status" value="1"/>
</dbReference>
<dbReference type="InterPro" id="IPR043128">
    <property type="entry name" value="Rev_trsase/Diguanyl_cyclase"/>
</dbReference>
<dbReference type="PANTHER" id="PTHR37984">
    <property type="entry name" value="PROTEIN CBG26694"/>
    <property type="match status" value="1"/>
</dbReference>
<gene>
    <name evidence="2" type="ORF">U9M48_002641</name>
</gene>
<feature type="domain" description="Reverse transcriptase" evidence="1">
    <location>
        <begin position="1"/>
        <end position="62"/>
    </location>
</feature>